<accession>A0A1Q9JGQ2</accession>
<keyword evidence="7" id="KW-1185">Reference proteome</keyword>
<evidence type="ECO:0000256" key="4">
    <source>
        <dbReference type="RuleBase" id="RU004514"/>
    </source>
</evidence>
<evidence type="ECO:0000259" key="5">
    <source>
        <dbReference type="Pfam" id="PF01168"/>
    </source>
</evidence>
<proteinExistence type="inferred from homology"/>
<comment type="similarity">
    <text evidence="2 4">Belongs to the pyridoxal phosphate-binding protein YggS/PROSC family.</text>
</comment>
<dbReference type="InterPro" id="IPR011078">
    <property type="entry name" value="PyrdxlP_homeostasis"/>
</dbReference>
<dbReference type="CDD" id="cd00635">
    <property type="entry name" value="PLPDE_III_YBL036c_like"/>
    <property type="match status" value="1"/>
</dbReference>
<dbReference type="RefSeq" id="WP_075712405.1">
    <property type="nucleotide sequence ID" value="NZ_MJIE01000001.1"/>
</dbReference>
<feature type="modified residue" description="N6-(pyridoxal phosphate)lysine" evidence="2 3">
    <location>
        <position position="35"/>
    </location>
</feature>
<dbReference type="InterPro" id="IPR001608">
    <property type="entry name" value="Ala_racemase_N"/>
</dbReference>
<dbReference type="Gene3D" id="3.20.20.10">
    <property type="entry name" value="Alanine racemase"/>
    <property type="match status" value="1"/>
</dbReference>
<dbReference type="PIRSF" id="PIRSF004848">
    <property type="entry name" value="YBL036c_PLPDEIII"/>
    <property type="match status" value="1"/>
</dbReference>
<evidence type="ECO:0000256" key="2">
    <source>
        <dbReference type="HAMAP-Rule" id="MF_02087"/>
    </source>
</evidence>
<name>A0A1Q9JGQ2_9FIRM</name>
<dbReference type="SUPFAM" id="SSF51419">
    <property type="entry name" value="PLP-binding barrel"/>
    <property type="match status" value="1"/>
</dbReference>
<dbReference type="NCBIfam" id="TIGR00044">
    <property type="entry name" value="YggS family pyridoxal phosphate-dependent enzyme"/>
    <property type="match status" value="1"/>
</dbReference>
<comment type="cofactor">
    <cofactor evidence="3">
        <name>pyridoxal 5'-phosphate</name>
        <dbReference type="ChEBI" id="CHEBI:597326"/>
    </cofactor>
</comment>
<dbReference type="PANTHER" id="PTHR10146:SF14">
    <property type="entry name" value="PYRIDOXAL PHOSPHATE HOMEOSTASIS PROTEIN"/>
    <property type="match status" value="1"/>
</dbReference>
<evidence type="ECO:0000313" key="7">
    <source>
        <dbReference type="Proteomes" id="UP000187404"/>
    </source>
</evidence>
<dbReference type="STRING" id="1261640.BHK98_04625"/>
<evidence type="ECO:0000313" key="6">
    <source>
        <dbReference type="EMBL" id="OLR55410.1"/>
    </source>
</evidence>
<feature type="domain" description="Alanine racemase N-terminal" evidence="5">
    <location>
        <begin position="26"/>
        <end position="227"/>
    </location>
</feature>
<evidence type="ECO:0000256" key="1">
    <source>
        <dbReference type="ARBA" id="ARBA00022898"/>
    </source>
</evidence>
<organism evidence="6 7">
    <name type="scientific">Hornefia porci</name>
    <dbReference type="NCBI Taxonomy" id="2652292"/>
    <lineage>
        <taxon>Bacteria</taxon>
        <taxon>Bacillati</taxon>
        <taxon>Bacillota</taxon>
        <taxon>Clostridia</taxon>
        <taxon>Peptostreptococcales</taxon>
        <taxon>Anaerovoracaceae</taxon>
        <taxon>Hornefia</taxon>
    </lineage>
</organism>
<dbReference type="EMBL" id="MJIE01000001">
    <property type="protein sequence ID" value="OLR55410.1"/>
    <property type="molecule type" value="Genomic_DNA"/>
</dbReference>
<dbReference type="Proteomes" id="UP000187404">
    <property type="component" value="Unassembled WGS sequence"/>
</dbReference>
<dbReference type="HAMAP" id="MF_02087">
    <property type="entry name" value="PLP_homeostasis"/>
    <property type="match status" value="1"/>
</dbReference>
<dbReference type="InterPro" id="IPR029066">
    <property type="entry name" value="PLP-binding_barrel"/>
</dbReference>
<comment type="caution">
    <text evidence="6">The sequence shown here is derived from an EMBL/GenBank/DDBJ whole genome shotgun (WGS) entry which is preliminary data.</text>
</comment>
<evidence type="ECO:0000256" key="3">
    <source>
        <dbReference type="PIRSR" id="PIRSR004848-1"/>
    </source>
</evidence>
<protein>
    <recommendedName>
        <fullName evidence="2">Pyridoxal phosphate homeostasis protein</fullName>
        <shortName evidence="2">PLP homeostasis protein</shortName>
    </recommendedName>
</protein>
<dbReference type="OrthoDB" id="9804072at2"/>
<dbReference type="FunFam" id="3.20.20.10:FF:000018">
    <property type="entry name" value="Pyridoxal phosphate homeostasis protein"/>
    <property type="match status" value="1"/>
</dbReference>
<dbReference type="GO" id="GO:0030170">
    <property type="term" value="F:pyridoxal phosphate binding"/>
    <property type="evidence" value="ECO:0007669"/>
    <property type="project" value="UniProtKB-UniRule"/>
</dbReference>
<dbReference type="AlphaFoldDB" id="A0A1Q9JGQ2"/>
<sequence>MSIKSNIDYVNELKAQAAEKSGRKADDVLLVAVTKLHTPAEINEAIDAGITDIGENKVQEIMDKYDAVKPVRWHLIGHLQTNKVKYIIDKVCMIHSVDSFHLAKEINKRAAQHDLTMDILIQVNSAMDENKFGITTDETDELIRQISEECPNIRIRGLMCIAPFEENVEDARPYFAAVKKIYDRYADRKTDRVDFRYLSMGMTHDFQVAVEEGSNLIRVGTAIFGYRDYRKEEK</sequence>
<comment type="function">
    <text evidence="2">Pyridoxal 5'-phosphate (PLP)-binding protein, which is involved in PLP homeostasis.</text>
</comment>
<reference evidence="6 7" key="1">
    <citation type="journal article" date="2016" name="Appl. Environ. Microbiol.">
        <title>Function and Phylogeny of Bacterial Butyryl Coenzyme A:Acetate Transferases and Their Diversity in the Proximal Colon of Swine.</title>
        <authorList>
            <person name="Trachsel J."/>
            <person name="Bayles D.O."/>
            <person name="Looft T."/>
            <person name="Levine U.Y."/>
            <person name="Allen H.K."/>
        </authorList>
    </citation>
    <scope>NUCLEOTIDE SEQUENCE [LARGE SCALE GENOMIC DNA]</scope>
    <source>
        <strain evidence="6 7">68-3-10</strain>
    </source>
</reference>
<dbReference type="PANTHER" id="PTHR10146">
    <property type="entry name" value="PROLINE SYNTHETASE CO-TRANSCRIBED BACTERIAL HOMOLOG PROTEIN"/>
    <property type="match status" value="1"/>
</dbReference>
<gene>
    <name evidence="6" type="ORF">BHK98_04625</name>
</gene>
<keyword evidence="1 2" id="KW-0663">Pyridoxal phosphate</keyword>
<dbReference type="Pfam" id="PF01168">
    <property type="entry name" value="Ala_racemase_N"/>
    <property type="match status" value="1"/>
</dbReference>